<gene>
    <name evidence="2" type="ORF">ACFO4R_01575</name>
</gene>
<dbReference type="RefSeq" id="WP_379787220.1">
    <property type="nucleotide sequence ID" value="NZ_JBHSHL010000005.1"/>
</dbReference>
<keyword evidence="3" id="KW-1185">Reference proteome</keyword>
<comment type="caution">
    <text evidence="2">The sequence shown here is derived from an EMBL/GenBank/DDBJ whole genome shotgun (WGS) entry which is preliminary data.</text>
</comment>
<accession>A0ABV9QID8</accession>
<proteinExistence type="predicted"/>
<evidence type="ECO:0000313" key="3">
    <source>
        <dbReference type="Proteomes" id="UP001595916"/>
    </source>
</evidence>
<dbReference type="InterPro" id="IPR041420">
    <property type="entry name" value="PBECR4"/>
</dbReference>
<organism evidence="2 3">
    <name type="scientific">Filifactor villosus</name>
    <dbReference type="NCBI Taxonomy" id="29374"/>
    <lineage>
        <taxon>Bacteria</taxon>
        <taxon>Bacillati</taxon>
        <taxon>Bacillota</taxon>
        <taxon>Clostridia</taxon>
        <taxon>Peptostreptococcales</taxon>
        <taxon>Filifactoraceae</taxon>
        <taxon>Filifactor</taxon>
    </lineage>
</organism>
<dbReference type="EMBL" id="JBHSHL010000005">
    <property type="protein sequence ID" value="MFC4803762.1"/>
    <property type="molecule type" value="Genomic_DNA"/>
</dbReference>
<reference evidence="3" key="1">
    <citation type="journal article" date="2019" name="Int. J. Syst. Evol. Microbiol.">
        <title>The Global Catalogue of Microorganisms (GCM) 10K type strain sequencing project: providing services to taxonomists for standard genome sequencing and annotation.</title>
        <authorList>
            <consortium name="The Broad Institute Genomics Platform"/>
            <consortium name="The Broad Institute Genome Sequencing Center for Infectious Disease"/>
            <person name="Wu L."/>
            <person name="Ma J."/>
        </authorList>
    </citation>
    <scope>NUCLEOTIDE SEQUENCE [LARGE SCALE GENOMIC DNA]</scope>
    <source>
        <strain evidence="3">CCUG 46385</strain>
    </source>
</reference>
<dbReference type="Proteomes" id="UP001595916">
    <property type="component" value="Unassembled WGS sequence"/>
</dbReference>
<evidence type="ECO:0000313" key="2">
    <source>
        <dbReference type="EMBL" id="MFC4803762.1"/>
    </source>
</evidence>
<protein>
    <submittedName>
        <fullName evidence="2">PBECR4 domain-containing protein</fullName>
    </submittedName>
</protein>
<feature type="domain" description="Phage-Barnase-EndoU-ColicinE5/D-RelE like nuclease 4" evidence="1">
    <location>
        <begin position="9"/>
        <end position="181"/>
    </location>
</feature>
<evidence type="ECO:0000259" key="1">
    <source>
        <dbReference type="Pfam" id="PF18813"/>
    </source>
</evidence>
<sequence>MNKKKAIKIIYECTKKYENQLNNKNLLFLFGEARNPKFIEAAFFPYNFMHLTGASKTSIKSTQFYELCLDRKLNENHISIYEDGTTEKKLSVLPQLMDIASTAKMIGDFNNSGFLLQSEKIVGNTVAIMGFVKVNDYYIPNTALKEDCRNLSSESPKRILATLSKSMAEKQYQTITYLAKKLDFYNIKLPDEIEEKIDVLIPFVQSQKNQMKL</sequence>
<dbReference type="Pfam" id="PF18813">
    <property type="entry name" value="PBECR4"/>
    <property type="match status" value="1"/>
</dbReference>
<name>A0ABV9QID8_9FIRM</name>